<gene>
    <name evidence="2" type="ORF">EV697_10684</name>
</gene>
<accession>A0A4V6NQ78</accession>
<protein>
    <submittedName>
        <fullName evidence="2">Pyruvyl transferase EpsO</fullName>
    </submittedName>
</protein>
<keyword evidence="3" id="KW-1185">Reference proteome</keyword>
<name>A0A4V6NQ78_9PAST</name>
<dbReference type="RefSeq" id="WP_132024643.1">
    <property type="nucleotide sequence ID" value="NZ_CP016605.1"/>
</dbReference>
<comment type="caution">
    <text evidence="2">The sequence shown here is derived from an EMBL/GenBank/DDBJ whole genome shotgun (WGS) entry which is preliminary data.</text>
</comment>
<feature type="domain" description="Polysaccharide pyruvyl transferase" evidence="1">
    <location>
        <begin position="35"/>
        <end position="289"/>
    </location>
</feature>
<dbReference type="EMBL" id="SLXI01000006">
    <property type="protein sequence ID" value="TCP11730.1"/>
    <property type="molecule type" value="Genomic_DNA"/>
</dbReference>
<dbReference type="AlphaFoldDB" id="A0A4V6NQ78"/>
<sequence length="312" mass="36842">MENNLTILKDHLNKIADLIINKNDVIYVDIPIHTNVGDLLIYYGTEQFFLNHDINIKLRMSVIDFNISYLKKFISPETTILCHGGGNFGDIYEIHQNLRYDIINNFKKNRIILLPQTVFFKNNNNLNNCINIYSNHSQCYLLARDINSQLVFEQLSKKVILSPDMAHELYNVLPHKKNNSHLTNNVLYFIRNDIEKVDHSDLIPIDSQTKDWDTLIKRSYLSKKIFKTLKILIKFSKLLKIKSLNNLVYNLYFQYSLHIIKQAVNKFMQYDKIVTNRLHGHILSELLEIENKILDNSYGKNISYYKLWTKKK</sequence>
<reference evidence="2 3" key="1">
    <citation type="submission" date="2019-03" db="EMBL/GenBank/DDBJ databases">
        <title>Genomic Encyclopedia of Type Strains, Phase IV (KMG-IV): sequencing the most valuable type-strain genomes for metagenomic binning, comparative biology and taxonomic classification.</title>
        <authorList>
            <person name="Goeker M."/>
        </authorList>
    </citation>
    <scope>NUCLEOTIDE SEQUENCE [LARGE SCALE GENOMIC DNA]</scope>
    <source>
        <strain evidence="2 3">DSM 28231</strain>
    </source>
</reference>
<dbReference type="OrthoDB" id="5242601at2"/>
<evidence type="ECO:0000313" key="2">
    <source>
        <dbReference type="EMBL" id="TCP11730.1"/>
    </source>
</evidence>
<organism evidence="2 3">
    <name type="scientific">Bisgaardia hudsonensis</name>
    <dbReference type="NCBI Taxonomy" id="109472"/>
    <lineage>
        <taxon>Bacteria</taxon>
        <taxon>Pseudomonadati</taxon>
        <taxon>Pseudomonadota</taxon>
        <taxon>Gammaproteobacteria</taxon>
        <taxon>Pasteurellales</taxon>
        <taxon>Pasteurellaceae</taxon>
        <taxon>Bisgaardia</taxon>
    </lineage>
</organism>
<evidence type="ECO:0000259" key="1">
    <source>
        <dbReference type="Pfam" id="PF04230"/>
    </source>
</evidence>
<dbReference type="InterPro" id="IPR007345">
    <property type="entry name" value="Polysacch_pyruvyl_Trfase"/>
</dbReference>
<evidence type="ECO:0000313" key="3">
    <source>
        <dbReference type="Proteomes" id="UP000294841"/>
    </source>
</evidence>
<keyword evidence="2" id="KW-0808">Transferase</keyword>
<dbReference type="GO" id="GO:0016740">
    <property type="term" value="F:transferase activity"/>
    <property type="evidence" value="ECO:0007669"/>
    <property type="project" value="UniProtKB-KW"/>
</dbReference>
<dbReference type="Proteomes" id="UP000294841">
    <property type="component" value="Unassembled WGS sequence"/>
</dbReference>
<proteinExistence type="predicted"/>
<dbReference type="Pfam" id="PF04230">
    <property type="entry name" value="PS_pyruv_trans"/>
    <property type="match status" value="1"/>
</dbReference>